<evidence type="ECO:0000259" key="2">
    <source>
        <dbReference type="PROSITE" id="PS50991"/>
    </source>
</evidence>
<feature type="domain" description="Pyruvate carboxyltransferase" evidence="2">
    <location>
        <begin position="25"/>
        <end position="291"/>
    </location>
</feature>
<keyword evidence="1" id="KW-0464">Manganese</keyword>
<evidence type="ECO:0000256" key="1">
    <source>
        <dbReference type="ARBA" id="ARBA00023211"/>
    </source>
</evidence>
<name>A0A6J4MCS8_9BACT</name>
<sequence>MQERDLVFDWNTLDGSFDYSTRPGVQLNDETLRDGLQSPSVTDPPIEDKIHLLHLMAELGIASADIGLPGAGPRAVRDVEALARVIADERLPIEPNCAARTVRADVQPIVDVAQRTGIAIEAATFIGSSPIRQYAEDWTLERMLRATEDAVGFAVAEGLPVMYVTEDTTRAQPEVLKALYGTAIRCGARRICLADTVGHATPHGVRQLVRFVKHEIVDPSGEDVKIDWHGHRDRGLGMPNCLAAIEEGAHRIHGTALGIGERCGNAEMDLLLVNLKLLGLHDWDLSRLNEYVQTASRACGVPLAYNWPVFGEDAFRTATGVHAAAIIKAESKGDAWLADRIYSGVPAGLFGLAQKIDISPMSGLSNVRYWMRAHGFDGTDDALCTHVFEAAKRGDRTLTDAEVVALAAAYLATAPELQEAR</sequence>
<dbReference type="GO" id="GO:0003852">
    <property type="term" value="F:2-isopropylmalate synthase activity"/>
    <property type="evidence" value="ECO:0007669"/>
    <property type="project" value="TreeGrafter"/>
</dbReference>
<protein>
    <submittedName>
        <fullName evidence="3">Homocitrate synthase</fullName>
        <ecNumber evidence="3">2.3.3.14</ecNumber>
    </submittedName>
</protein>
<dbReference type="CDD" id="cd03174">
    <property type="entry name" value="DRE_TIM_metallolyase"/>
    <property type="match status" value="1"/>
</dbReference>
<keyword evidence="3" id="KW-0012">Acyltransferase</keyword>
<dbReference type="InterPro" id="IPR000891">
    <property type="entry name" value="PYR_CT"/>
</dbReference>
<proteinExistence type="predicted"/>
<organism evidence="3">
    <name type="scientific">uncultured Gemmatimonadota bacterium</name>
    <dbReference type="NCBI Taxonomy" id="203437"/>
    <lineage>
        <taxon>Bacteria</taxon>
        <taxon>Pseudomonadati</taxon>
        <taxon>Gemmatimonadota</taxon>
        <taxon>environmental samples</taxon>
    </lineage>
</organism>
<dbReference type="Gene3D" id="3.20.20.70">
    <property type="entry name" value="Aldolase class I"/>
    <property type="match status" value="1"/>
</dbReference>
<dbReference type="GO" id="GO:0009098">
    <property type="term" value="P:L-leucine biosynthetic process"/>
    <property type="evidence" value="ECO:0007669"/>
    <property type="project" value="TreeGrafter"/>
</dbReference>
<dbReference type="InterPro" id="IPR013785">
    <property type="entry name" value="Aldolase_TIM"/>
</dbReference>
<dbReference type="InterPro" id="IPR050073">
    <property type="entry name" value="2-IPM_HCS-like"/>
</dbReference>
<keyword evidence="3" id="KW-0808">Transferase</keyword>
<dbReference type="SUPFAM" id="SSF51569">
    <property type="entry name" value="Aldolase"/>
    <property type="match status" value="1"/>
</dbReference>
<dbReference type="GO" id="GO:0004410">
    <property type="term" value="F:homocitrate synthase activity"/>
    <property type="evidence" value="ECO:0007669"/>
    <property type="project" value="UniProtKB-EC"/>
</dbReference>
<gene>
    <name evidence="3" type="ORF">AVDCRST_MAG68-4412</name>
</gene>
<dbReference type="PANTHER" id="PTHR10277:SF9">
    <property type="entry name" value="2-ISOPROPYLMALATE SYNTHASE 1, CHLOROPLASTIC-RELATED"/>
    <property type="match status" value="1"/>
</dbReference>
<dbReference type="Pfam" id="PF00682">
    <property type="entry name" value="HMGL-like"/>
    <property type="match status" value="1"/>
</dbReference>
<accession>A0A6J4MCS8</accession>
<evidence type="ECO:0000313" key="3">
    <source>
        <dbReference type="EMBL" id="CAA9355743.1"/>
    </source>
</evidence>
<dbReference type="AlphaFoldDB" id="A0A6J4MCS8"/>
<reference evidence="3" key="1">
    <citation type="submission" date="2020-02" db="EMBL/GenBank/DDBJ databases">
        <authorList>
            <person name="Meier V. D."/>
        </authorList>
    </citation>
    <scope>NUCLEOTIDE SEQUENCE</scope>
    <source>
        <strain evidence="3">AVDCRST_MAG68</strain>
    </source>
</reference>
<dbReference type="PROSITE" id="PS50991">
    <property type="entry name" value="PYR_CT"/>
    <property type="match status" value="1"/>
</dbReference>
<dbReference type="EC" id="2.3.3.14" evidence="3"/>
<dbReference type="EMBL" id="CADCTW010000187">
    <property type="protein sequence ID" value="CAA9355743.1"/>
    <property type="molecule type" value="Genomic_DNA"/>
</dbReference>
<dbReference type="PANTHER" id="PTHR10277">
    <property type="entry name" value="HOMOCITRATE SYNTHASE-RELATED"/>
    <property type="match status" value="1"/>
</dbReference>